<feature type="non-terminal residue" evidence="1">
    <location>
        <position position="1"/>
    </location>
</feature>
<proteinExistence type="predicted"/>
<reference evidence="1" key="1">
    <citation type="submission" date="2021-06" db="EMBL/GenBank/DDBJ databases">
        <authorList>
            <person name="Kallberg Y."/>
            <person name="Tangrot J."/>
            <person name="Rosling A."/>
        </authorList>
    </citation>
    <scope>NUCLEOTIDE SEQUENCE</scope>
    <source>
        <strain evidence="1">MT106</strain>
    </source>
</reference>
<dbReference type="Proteomes" id="UP000789831">
    <property type="component" value="Unassembled WGS sequence"/>
</dbReference>
<evidence type="ECO:0000313" key="2">
    <source>
        <dbReference type="Proteomes" id="UP000789831"/>
    </source>
</evidence>
<evidence type="ECO:0000313" key="1">
    <source>
        <dbReference type="EMBL" id="CAG8616661.1"/>
    </source>
</evidence>
<protein>
    <submittedName>
        <fullName evidence="1">3334_t:CDS:1</fullName>
    </submittedName>
</protein>
<organism evidence="1 2">
    <name type="scientific">Ambispora gerdemannii</name>
    <dbReference type="NCBI Taxonomy" id="144530"/>
    <lineage>
        <taxon>Eukaryota</taxon>
        <taxon>Fungi</taxon>
        <taxon>Fungi incertae sedis</taxon>
        <taxon>Mucoromycota</taxon>
        <taxon>Glomeromycotina</taxon>
        <taxon>Glomeromycetes</taxon>
        <taxon>Archaeosporales</taxon>
        <taxon>Ambisporaceae</taxon>
        <taxon>Ambispora</taxon>
    </lineage>
</organism>
<accession>A0A9N9CV07</accession>
<dbReference type="EMBL" id="CAJVPL010002657">
    <property type="protein sequence ID" value="CAG8616661.1"/>
    <property type="molecule type" value="Genomic_DNA"/>
</dbReference>
<sequence length="54" mass="5861">MISSAQRKRIIVIKLYVTEVIVGEDPNINALLGPDAFTAPGIGALPRKWMDALP</sequence>
<dbReference type="AlphaFoldDB" id="A0A9N9CV07"/>
<gene>
    <name evidence="1" type="ORF">AGERDE_LOCUS9863</name>
</gene>
<keyword evidence="2" id="KW-1185">Reference proteome</keyword>
<name>A0A9N9CV07_9GLOM</name>
<comment type="caution">
    <text evidence="1">The sequence shown here is derived from an EMBL/GenBank/DDBJ whole genome shotgun (WGS) entry which is preliminary data.</text>
</comment>